<evidence type="ECO:0000313" key="1">
    <source>
        <dbReference type="EMBL" id="BCS83693.1"/>
    </source>
</evidence>
<accession>A0ABM7NU37</accession>
<evidence type="ECO:0008006" key="3">
    <source>
        <dbReference type="Google" id="ProtNLM"/>
    </source>
</evidence>
<protein>
    <recommendedName>
        <fullName evidence="3">Nudix hydrolase domain-containing protein</fullName>
    </recommendedName>
</protein>
<sequence>MLETTNDAFGNTFLRIVSTTTDTNLLYEEIENIKNPNKGLIFVGFPLDIISELNQKYYNNDIIYLTNKNDETYHLMINNSNCPQFCDETIKASGVSIVVYHENSYYAIIVKDKTKRILTCIGGCCSQLDYKSKPNYSVRTAIKELREETQGRISINNINTHCDGLSLSDSDKLDLLAEMELESIYYGLKVLDTYSCYGLYVDINESDNIFFKFLFDPQNQTIEGNFKMNYSDNTETEYIYAIKLSDDTIFEMDDFKNIMNKISDQISKINLNNARISGLHMFFNYIHLKKLTSKTHNEKYVQDKRELFTELKMLPSLRKLVYFY</sequence>
<dbReference type="RefSeq" id="YP_010842301.1">
    <property type="nucleotide sequence ID" value="NC_079139.1"/>
</dbReference>
<organism evidence="1 2">
    <name type="scientific">Cotonvirus japonicus</name>
    <dbReference type="NCBI Taxonomy" id="2811091"/>
    <lineage>
        <taxon>Viruses</taxon>
        <taxon>Varidnaviria</taxon>
        <taxon>Bamfordvirae</taxon>
        <taxon>Nucleocytoviricota</taxon>
        <taxon>Megaviricetes</taxon>
        <taxon>Imitervirales</taxon>
        <taxon>Mimiviridae</taxon>
        <taxon>Megamimivirinae</taxon>
        <taxon>Cotonvirus</taxon>
        <taxon>Cotonvirus japonicum</taxon>
    </lineage>
</organism>
<reference evidence="1 2" key="1">
    <citation type="submission" date="2021-02" db="EMBL/GenBank/DDBJ databases">
        <title>Cotonvirus japonicus, which uses Golgi apparatus of host cells for its virion factory, phylogenetically links tailed tupanvirus and icosahedral mimivirus.</title>
        <authorList>
            <person name="Takahashi H."/>
            <person name="Fukaya S."/>
            <person name="Song C."/>
            <person name="Murata K."/>
            <person name="Takemura M."/>
        </authorList>
    </citation>
    <scope>NUCLEOTIDE SEQUENCE [LARGE SCALE GENOMIC DNA]</scope>
</reference>
<keyword evidence="2" id="KW-1185">Reference proteome</keyword>
<dbReference type="Proteomes" id="UP001321479">
    <property type="component" value="Segment"/>
</dbReference>
<name>A0ABM7NU37_9VIRU</name>
<dbReference type="EMBL" id="AP024483">
    <property type="protein sequence ID" value="BCS83693.1"/>
    <property type="molecule type" value="Genomic_DNA"/>
</dbReference>
<evidence type="ECO:0000313" key="2">
    <source>
        <dbReference type="Proteomes" id="UP001321479"/>
    </source>
</evidence>
<dbReference type="GeneID" id="80558898"/>
<proteinExistence type="predicted"/>